<feature type="non-terminal residue" evidence="2">
    <location>
        <position position="103"/>
    </location>
</feature>
<proteinExistence type="predicted"/>
<organism evidence="2">
    <name type="scientific">marine sediment metagenome</name>
    <dbReference type="NCBI Taxonomy" id="412755"/>
    <lineage>
        <taxon>unclassified sequences</taxon>
        <taxon>metagenomes</taxon>
        <taxon>ecological metagenomes</taxon>
    </lineage>
</organism>
<accession>X1UZS4</accession>
<name>X1UZS4_9ZZZZ</name>
<protein>
    <submittedName>
        <fullName evidence="2">Uncharacterized protein</fullName>
    </submittedName>
</protein>
<feature type="non-terminal residue" evidence="2">
    <location>
        <position position="1"/>
    </location>
</feature>
<reference evidence="2" key="1">
    <citation type="journal article" date="2014" name="Front. Microbiol.">
        <title>High frequency of phylogenetically diverse reductive dehalogenase-homologous genes in deep subseafloor sedimentary metagenomes.</title>
        <authorList>
            <person name="Kawai M."/>
            <person name="Futagami T."/>
            <person name="Toyoda A."/>
            <person name="Takaki Y."/>
            <person name="Nishi S."/>
            <person name="Hori S."/>
            <person name="Arai W."/>
            <person name="Tsubouchi T."/>
            <person name="Morono Y."/>
            <person name="Uchiyama I."/>
            <person name="Ito T."/>
            <person name="Fujiyama A."/>
            <person name="Inagaki F."/>
            <person name="Takami H."/>
        </authorList>
    </citation>
    <scope>NUCLEOTIDE SEQUENCE</scope>
    <source>
        <strain evidence="2">Expedition CK06-06</strain>
    </source>
</reference>
<feature type="compositionally biased region" description="Acidic residues" evidence="1">
    <location>
        <begin position="34"/>
        <end position="48"/>
    </location>
</feature>
<dbReference type="AlphaFoldDB" id="X1UZS4"/>
<sequence length="103" mass="11058">KGIGIFILLIIGFSGCTEQKELSSTSDANNDIIIETDTDGDGVPDDLDACPHDPTQWADRDNDGFCDNPNGINPDAFPDDPNEHKDSDNDGIGDNADIYDMGN</sequence>
<dbReference type="EMBL" id="BARW01041185">
    <property type="protein sequence ID" value="GAJ22978.1"/>
    <property type="molecule type" value="Genomic_DNA"/>
</dbReference>
<gene>
    <name evidence="2" type="ORF">S12H4_61818</name>
</gene>
<feature type="region of interest" description="Disordered" evidence="1">
    <location>
        <begin position="21"/>
        <end position="103"/>
    </location>
</feature>
<dbReference type="SUPFAM" id="SSF103647">
    <property type="entry name" value="TSP type-3 repeat"/>
    <property type="match status" value="1"/>
</dbReference>
<dbReference type="GO" id="GO:0005509">
    <property type="term" value="F:calcium ion binding"/>
    <property type="evidence" value="ECO:0007669"/>
    <property type="project" value="InterPro"/>
</dbReference>
<evidence type="ECO:0000313" key="2">
    <source>
        <dbReference type="EMBL" id="GAJ22978.1"/>
    </source>
</evidence>
<evidence type="ECO:0000256" key="1">
    <source>
        <dbReference type="SAM" id="MobiDB-lite"/>
    </source>
</evidence>
<comment type="caution">
    <text evidence="2">The sequence shown here is derived from an EMBL/GenBank/DDBJ whole genome shotgun (WGS) entry which is preliminary data.</text>
</comment>
<dbReference type="Gene3D" id="4.10.1080.10">
    <property type="entry name" value="TSP type-3 repeat"/>
    <property type="match status" value="1"/>
</dbReference>
<dbReference type="InterPro" id="IPR028974">
    <property type="entry name" value="TSP_type-3_rpt"/>
</dbReference>